<dbReference type="Proteomes" id="UP001501321">
    <property type="component" value="Unassembled WGS sequence"/>
</dbReference>
<keyword evidence="2" id="KW-1133">Transmembrane helix</keyword>
<keyword evidence="2" id="KW-0472">Membrane</keyword>
<dbReference type="RefSeq" id="WP_345014313.1">
    <property type="nucleotide sequence ID" value="NZ_BAABFC010000022.1"/>
</dbReference>
<accession>A0ABP8QIS0</accession>
<gene>
    <name evidence="3" type="ORF">GCM10023095_28460</name>
</gene>
<evidence type="ECO:0000313" key="4">
    <source>
        <dbReference type="Proteomes" id="UP001501321"/>
    </source>
</evidence>
<evidence type="ECO:0000256" key="1">
    <source>
        <dbReference type="SAM" id="MobiDB-lite"/>
    </source>
</evidence>
<sequence length="427" mass="48323">MSHPSRILSLTRHTCALLGLWWGLVLVAQAAAPAVSLNSWLSRANEEKPAMVTVNEPLVLHIDVATDRWFAAATQVDELAVANLLSPRQNLSAYNYAKAQQGQSWSHQRWDLPLFATKAGHYRLPALAVHIQVASDQGPQRVTLHTEPLEFDAQRPPLDDSQPWLVAPTAQLSQEWQLSQESLQVGDSIRRQISLQADDTLALLLPPLLTAPPDARYSAYPDPSQFDDGNDRGTLKARRQDQITYVLQQGGRLQLPPIRLQWWNSQTGQLETLTLAGRTLEVHHNLRSWLRAWGPWLLTLMGALVGLWWLRTPLKRWLRAQLARPGCALLGACRARAWPRCRQLIYQRLWQRQKLNSLLALDPSPAWQARVARLHSEEIDARTVLACWWAISRRRRDQQPEAAPPLFDPHPGDEVSHPSHQPKRTGA</sequence>
<protein>
    <submittedName>
        <fullName evidence="3">BatD family protein</fullName>
    </submittedName>
</protein>
<feature type="transmembrane region" description="Helical" evidence="2">
    <location>
        <begin position="293"/>
        <end position="310"/>
    </location>
</feature>
<keyword evidence="4" id="KW-1185">Reference proteome</keyword>
<name>A0ABP8QIS0_9GAMM</name>
<proteinExistence type="predicted"/>
<dbReference type="PANTHER" id="PTHR40940:SF1">
    <property type="entry name" value="PROTEIN BATD"/>
    <property type="match status" value="1"/>
</dbReference>
<comment type="caution">
    <text evidence="3">The sequence shown here is derived from an EMBL/GenBank/DDBJ whole genome shotgun (WGS) entry which is preliminary data.</text>
</comment>
<evidence type="ECO:0000256" key="2">
    <source>
        <dbReference type="SAM" id="Phobius"/>
    </source>
</evidence>
<keyword evidence="2" id="KW-0812">Transmembrane</keyword>
<evidence type="ECO:0000313" key="3">
    <source>
        <dbReference type="EMBL" id="GAA4502923.1"/>
    </source>
</evidence>
<reference evidence="4" key="1">
    <citation type="journal article" date="2019" name="Int. J. Syst. Evol. Microbiol.">
        <title>The Global Catalogue of Microorganisms (GCM) 10K type strain sequencing project: providing services to taxonomists for standard genome sequencing and annotation.</title>
        <authorList>
            <consortium name="The Broad Institute Genomics Platform"/>
            <consortium name="The Broad Institute Genome Sequencing Center for Infectious Disease"/>
            <person name="Wu L."/>
            <person name="Ma J."/>
        </authorList>
    </citation>
    <scope>NUCLEOTIDE SEQUENCE [LARGE SCALE GENOMIC DNA]</scope>
    <source>
        <strain evidence="4">JCM 32226</strain>
    </source>
</reference>
<dbReference type="InterPro" id="IPR025738">
    <property type="entry name" value="BatD"/>
</dbReference>
<dbReference type="PANTHER" id="PTHR40940">
    <property type="entry name" value="PROTEIN BATD-RELATED"/>
    <property type="match status" value="1"/>
</dbReference>
<dbReference type="EMBL" id="BAABFC010000022">
    <property type="protein sequence ID" value="GAA4502923.1"/>
    <property type="molecule type" value="Genomic_DNA"/>
</dbReference>
<feature type="region of interest" description="Disordered" evidence="1">
    <location>
        <begin position="399"/>
        <end position="427"/>
    </location>
</feature>
<organism evidence="3 4">
    <name type="scientific">Pseudaeromonas paramecii</name>
    <dbReference type="NCBI Taxonomy" id="2138166"/>
    <lineage>
        <taxon>Bacteria</taxon>
        <taxon>Pseudomonadati</taxon>
        <taxon>Pseudomonadota</taxon>
        <taxon>Gammaproteobacteria</taxon>
        <taxon>Aeromonadales</taxon>
        <taxon>Aeromonadaceae</taxon>
        <taxon>Pseudaeromonas</taxon>
    </lineage>
</organism>